<dbReference type="AlphaFoldDB" id="A0A1G7G1C7"/>
<dbReference type="Gene3D" id="3.30.750.24">
    <property type="entry name" value="STAS domain"/>
    <property type="match status" value="1"/>
</dbReference>
<dbReference type="GO" id="GO:0055085">
    <property type="term" value="P:transmembrane transport"/>
    <property type="evidence" value="ECO:0007669"/>
    <property type="project" value="InterPro"/>
</dbReference>
<evidence type="ECO:0000313" key="7">
    <source>
        <dbReference type="EMBL" id="SDE81912.1"/>
    </source>
</evidence>
<dbReference type="NCBIfam" id="TIGR00815">
    <property type="entry name" value="sulP"/>
    <property type="match status" value="1"/>
</dbReference>
<keyword evidence="4 5" id="KW-0472">Membrane</keyword>
<dbReference type="CDD" id="cd07042">
    <property type="entry name" value="STAS_SulP_like_sulfate_transporter"/>
    <property type="match status" value="1"/>
</dbReference>
<evidence type="ECO:0000256" key="3">
    <source>
        <dbReference type="ARBA" id="ARBA00022989"/>
    </source>
</evidence>
<feature type="transmembrane region" description="Helical" evidence="5">
    <location>
        <begin position="372"/>
        <end position="390"/>
    </location>
</feature>
<dbReference type="STRING" id="521013.SAMN04488567_2670"/>
<feature type="transmembrane region" description="Helical" evidence="5">
    <location>
        <begin position="226"/>
        <end position="252"/>
    </location>
</feature>
<dbReference type="RefSeq" id="WP_090112750.1">
    <property type="nucleotide sequence ID" value="NZ_FNAT01000004.1"/>
</dbReference>
<dbReference type="Pfam" id="PF00916">
    <property type="entry name" value="Sulfate_transp"/>
    <property type="match status" value="1"/>
</dbReference>
<feature type="transmembrane region" description="Helical" evidence="5">
    <location>
        <begin position="77"/>
        <end position="97"/>
    </location>
</feature>
<proteinExistence type="predicted"/>
<feature type="transmembrane region" description="Helical" evidence="5">
    <location>
        <begin position="308"/>
        <end position="326"/>
    </location>
</feature>
<comment type="subcellular location">
    <subcellularLocation>
        <location evidence="1">Membrane</location>
        <topology evidence="1">Multi-pass membrane protein</topology>
    </subcellularLocation>
</comment>
<gene>
    <name evidence="7" type="ORF">SAMN04488567_2670</name>
</gene>
<dbReference type="Pfam" id="PF01740">
    <property type="entry name" value="STAS"/>
    <property type="match status" value="1"/>
</dbReference>
<keyword evidence="2 5" id="KW-0812">Transmembrane</keyword>
<evidence type="ECO:0000313" key="8">
    <source>
        <dbReference type="Proteomes" id="UP000198922"/>
    </source>
</evidence>
<feature type="transmembrane region" description="Helical" evidence="5">
    <location>
        <begin position="402"/>
        <end position="430"/>
    </location>
</feature>
<evidence type="ECO:0000256" key="1">
    <source>
        <dbReference type="ARBA" id="ARBA00004141"/>
    </source>
</evidence>
<feature type="transmembrane region" description="Helical" evidence="5">
    <location>
        <begin position="28"/>
        <end position="49"/>
    </location>
</feature>
<protein>
    <submittedName>
        <fullName evidence="7">Sulfate permease, SulP family</fullName>
    </submittedName>
</protein>
<sequence>MTLPSLARYLPILDWGRRYDRARFTGDAVAAVIVTIMLIPQSLAYALLAGLPPEAGIYASIVPILLYAVFGTSRSLAVGPVAVVSLMTAAAVGEVAASGTAGYAAAALTLALMSGAMLLALGLLRMGFLANFLSHPVIAGFIAASGILIAASQLRHVLGIEAGGHTLPEIAAGLIAHLPETNLATLALGVSATAFLFWVRKGLKPALRRIGLGPRMADIGAKTGPVLAIVATTLAVWFFDLGARGVAIVGAVPQSLPPLTLPALSPELVSQLLVPALLISVIGFVESISVAQTLAAKKRQRIDPDQELIGLGAANLGAAFSGGFPVTGGFARSVVNHDAGAETPAAGAFTALGLALAALFLTPLVHFLPKATLAATIIVAVLGLVDLSILKRAWAFSRADFAAVAVTMALTLTAGVETGVSAGVVTSILVHLYKTSRPHMAVVGRVPGTEHFRNVLRHAVETQPHVLALRVDESLYFPNARFLEDRLAAYAAEKPDLTDVVLMFPAVNEIDLSALESLEAINARLKEAGIRLHLSEVKGPVMDRLKRSHFLDEMTGEVFLSQHEAARRLAKTPPAAPEPARRSA</sequence>
<dbReference type="OrthoDB" id="9769739at2"/>
<dbReference type="PROSITE" id="PS50801">
    <property type="entry name" value="STAS"/>
    <property type="match status" value="1"/>
</dbReference>
<dbReference type="Proteomes" id="UP000198922">
    <property type="component" value="Unassembled WGS sequence"/>
</dbReference>
<feature type="transmembrane region" description="Helical" evidence="5">
    <location>
        <begin position="272"/>
        <end position="296"/>
    </location>
</feature>
<dbReference type="SUPFAM" id="SSF52091">
    <property type="entry name" value="SpoIIaa-like"/>
    <property type="match status" value="1"/>
</dbReference>
<reference evidence="8" key="1">
    <citation type="submission" date="2016-10" db="EMBL/GenBank/DDBJ databases">
        <authorList>
            <person name="Varghese N."/>
            <person name="Submissions S."/>
        </authorList>
    </citation>
    <scope>NUCLEOTIDE SEQUENCE [LARGE SCALE GENOMIC DNA]</scope>
    <source>
        <strain evidence="8">DSM 21424</strain>
    </source>
</reference>
<evidence type="ECO:0000256" key="2">
    <source>
        <dbReference type="ARBA" id="ARBA00022692"/>
    </source>
</evidence>
<dbReference type="InterPro" id="IPR001902">
    <property type="entry name" value="SLC26A/SulP_fam"/>
</dbReference>
<name>A0A1G7G1C7_9RHOB</name>
<feature type="transmembrane region" description="Helical" evidence="5">
    <location>
        <begin position="55"/>
        <end position="70"/>
    </location>
</feature>
<keyword evidence="3 5" id="KW-1133">Transmembrane helix</keyword>
<feature type="domain" description="STAS" evidence="6">
    <location>
        <begin position="456"/>
        <end position="569"/>
    </location>
</feature>
<keyword evidence="8" id="KW-1185">Reference proteome</keyword>
<dbReference type="InterPro" id="IPR036513">
    <property type="entry name" value="STAS_dom_sf"/>
</dbReference>
<dbReference type="InterPro" id="IPR011547">
    <property type="entry name" value="SLC26A/SulP_dom"/>
</dbReference>
<evidence type="ECO:0000256" key="4">
    <source>
        <dbReference type="ARBA" id="ARBA00023136"/>
    </source>
</evidence>
<evidence type="ECO:0000256" key="5">
    <source>
        <dbReference type="SAM" id="Phobius"/>
    </source>
</evidence>
<feature type="transmembrane region" description="Helical" evidence="5">
    <location>
        <begin position="136"/>
        <end position="154"/>
    </location>
</feature>
<accession>A0A1G7G1C7</accession>
<dbReference type="InterPro" id="IPR002645">
    <property type="entry name" value="STAS_dom"/>
</dbReference>
<organism evidence="7 8">
    <name type="scientific">Limimaricola pyoseonensis</name>
    <dbReference type="NCBI Taxonomy" id="521013"/>
    <lineage>
        <taxon>Bacteria</taxon>
        <taxon>Pseudomonadati</taxon>
        <taxon>Pseudomonadota</taxon>
        <taxon>Alphaproteobacteria</taxon>
        <taxon>Rhodobacterales</taxon>
        <taxon>Paracoccaceae</taxon>
        <taxon>Limimaricola</taxon>
    </lineage>
</organism>
<evidence type="ECO:0000259" key="6">
    <source>
        <dbReference type="PROSITE" id="PS50801"/>
    </source>
</evidence>
<feature type="transmembrane region" description="Helical" evidence="5">
    <location>
        <begin position="103"/>
        <end position="124"/>
    </location>
</feature>
<dbReference type="GO" id="GO:0016020">
    <property type="term" value="C:membrane"/>
    <property type="evidence" value="ECO:0007669"/>
    <property type="project" value="UniProtKB-SubCell"/>
</dbReference>
<feature type="transmembrane region" description="Helical" evidence="5">
    <location>
        <begin position="174"/>
        <end position="199"/>
    </location>
</feature>
<feature type="transmembrane region" description="Helical" evidence="5">
    <location>
        <begin position="346"/>
        <end position="365"/>
    </location>
</feature>
<dbReference type="EMBL" id="FNAT01000004">
    <property type="protein sequence ID" value="SDE81912.1"/>
    <property type="molecule type" value="Genomic_DNA"/>
</dbReference>
<dbReference type="PANTHER" id="PTHR11814">
    <property type="entry name" value="SULFATE TRANSPORTER"/>
    <property type="match status" value="1"/>
</dbReference>